<keyword evidence="3" id="KW-1185">Reference proteome</keyword>
<sequence length="203" mass="22098">MMSGLLQKSIIATIALYSTYLTTAFSLSAPTLARPQSSTVLSMATDGGDQDFMRWARASRSAQSEDNVVELLRPLGLVLNEDEQGNVYVETVAPKGNAARAGKIKEGDIVTMCSATFGDDMWSTRGVGLTRVLAAIRVRAGAKVKLVVESPAKAKKKRTETTKQIQVREEAQKAAQRKKDSLLAELEQDEKKLKKGGKFFGLF</sequence>
<dbReference type="PROSITE" id="PS50106">
    <property type="entry name" value="PDZ"/>
    <property type="match status" value="1"/>
</dbReference>
<protein>
    <recommendedName>
        <fullName evidence="1">PDZ domain-containing protein</fullName>
    </recommendedName>
</protein>
<reference evidence="3" key="2">
    <citation type="submission" date="2008-08" db="EMBL/GenBank/DDBJ databases">
        <authorList>
            <consortium name="Diatom Consortium"/>
            <person name="Grigoriev I."/>
            <person name="Grimwood J."/>
            <person name="Kuo A."/>
            <person name="Otillar R.P."/>
            <person name="Salamov A."/>
            <person name="Detter J.C."/>
            <person name="Lindquist E."/>
            <person name="Shapiro H."/>
            <person name="Lucas S."/>
            <person name="Glavina del Rio T."/>
            <person name="Pitluck S."/>
            <person name="Rokhsar D."/>
            <person name="Bowler C."/>
        </authorList>
    </citation>
    <scope>GENOME REANNOTATION</scope>
    <source>
        <strain evidence="3">CCAP 1055/1</strain>
    </source>
</reference>
<name>B7FTN7_PHATC</name>
<dbReference type="KEGG" id="pti:PHATRDRAFT_44313"/>
<evidence type="ECO:0000259" key="1">
    <source>
        <dbReference type="PROSITE" id="PS50106"/>
    </source>
</evidence>
<dbReference type="EMBL" id="CM000607">
    <property type="protein sequence ID" value="EEC50115.1"/>
    <property type="molecule type" value="Genomic_DNA"/>
</dbReference>
<dbReference type="RefSeq" id="XP_002178450.1">
    <property type="nucleotide sequence ID" value="XM_002178414.1"/>
</dbReference>
<dbReference type="OMA" id="MWSTRGV"/>
<dbReference type="AlphaFoldDB" id="B7FTN7"/>
<dbReference type="GeneID" id="7198014"/>
<dbReference type="HOGENOM" id="CLU_1386681_0_0_1"/>
<dbReference type="PANTHER" id="PTHR47661">
    <property type="entry name" value="PHOSPHOGLUCAN PHOSPHATASE LSF1, CHLOROPLASTIC"/>
    <property type="match status" value="1"/>
</dbReference>
<gene>
    <name evidence="2" type="ORF">PHATRDRAFT_44313</name>
</gene>
<evidence type="ECO:0000313" key="3">
    <source>
        <dbReference type="Proteomes" id="UP000000759"/>
    </source>
</evidence>
<dbReference type="eggNOG" id="ENOG502S6FC">
    <property type="taxonomic scope" value="Eukaryota"/>
</dbReference>
<organism evidence="2 3">
    <name type="scientific">Phaeodactylum tricornutum (strain CCAP 1055/1)</name>
    <dbReference type="NCBI Taxonomy" id="556484"/>
    <lineage>
        <taxon>Eukaryota</taxon>
        <taxon>Sar</taxon>
        <taxon>Stramenopiles</taxon>
        <taxon>Ochrophyta</taxon>
        <taxon>Bacillariophyta</taxon>
        <taxon>Bacillariophyceae</taxon>
        <taxon>Bacillariophycidae</taxon>
        <taxon>Naviculales</taxon>
        <taxon>Phaeodactylaceae</taxon>
        <taxon>Phaeodactylum</taxon>
    </lineage>
</organism>
<dbReference type="Gene3D" id="2.30.42.10">
    <property type="match status" value="1"/>
</dbReference>
<accession>B7FTN7</accession>
<reference evidence="2 3" key="1">
    <citation type="journal article" date="2008" name="Nature">
        <title>The Phaeodactylum genome reveals the evolutionary history of diatom genomes.</title>
        <authorList>
            <person name="Bowler C."/>
            <person name="Allen A.E."/>
            <person name="Badger J.H."/>
            <person name="Grimwood J."/>
            <person name="Jabbari K."/>
            <person name="Kuo A."/>
            <person name="Maheswari U."/>
            <person name="Martens C."/>
            <person name="Maumus F."/>
            <person name="Otillar R.P."/>
            <person name="Rayko E."/>
            <person name="Salamov A."/>
            <person name="Vandepoele K."/>
            <person name="Beszteri B."/>
            <person name="Gruber A."/>
            <person name="Heijde M."/>
            <person name="Katinka M."/>
            <person name="Mock T."/>
            <person name="Valentin K."/>
            <person name="Verret F."/>
            <person name="Berges J.A."/>
            <person name="Brownlee C."/>
            <person name="Cadoret J.P."/>
            <person name="Chiovitti A."/>
            <person name="Choi C.J."/>
            <person name="Coesel S."/>
            <person name="De Martino A."/>
            <person name="Detter J.C."/>
            <person name="Durkin C."/>
            <person name="Falciatore A."/>
            <person name="Fournet J."/>
            <person name="Haruta M."/>
            <person name="Huysman M.J."/>
            <person name="Jenkins B.D."/>
            <person name="Jiroutova K."/>
            <person name="Jorgensen R.E."/>
            <person name="Joubert Y."/>
            <person name="Kaplan A."/>
            <person name="Kroger N."/>
            <person name="Kroth P.G."/>
            <person name="La Roche J."/>
            <person name="Lindquist E."/>
            <person name="Lommer M."/>
            <person name="Martin-Jezequel V."/>
            <person name="Lopez P.J."/>
            <person name="Lucas S."/>
            <person name="Mangogna M."/>
            <person name="McGinnis K."/>
            <person name="Medlin L.K."/>
            <person name="Montsant A."/>
            <person name="Oudot-Le Secq M.P."/>
            <person name="Napoli C."/>
            <person name="Obornik M."/>
            <person name="Parker M.S."/>
            <person name="Petit J.L."/>
            <person name="Porcel B.M."/>
            <person name="Poulsen N."/>
            <person name="Robison M."/>
            <person name="Rychlewski L."/>
            <person name="Rynearson T.A."/>
            <person name="Schmutz J."/>
            <person name="Shapiro H."/>
            <person name="Siaut M."/>
            <person name="Stanley M."/>
            <person name="Sussman M.R."/>
            <person name="Taylor A.R."/>
            <person name="Vardi A."/>
            <person name="von Dassow P."/>
            <person name="Vyverman W."/>
            <person name="Willis A."/>
            <person name="Wyrwicz L.S."/>
            <person name="Rokhsar D.S."/>
            <person name="Weissenbach J."/>
            <person name="Armbrust E.V."/>
            <person name="Green B.R."/>
            <person name="Van de Peer Y."/>
            <person name="Grigoriev I.V."/>
        </authorList>
    </citation>
    <scope>NUCLEOTIDE SEQUENCE [LARGE SCALE GENOMIC DNA]</scope>
    <source>
        <strain evidence="2 3">CCAP 1055/1</strain>
    </source>
</reference>
<dbReference type="InterPro" id="IPR001478">
    <property type="entry name" value="PDZ"/>
</dbReference>
<evidence type="ECO:0000313" key="2">
    <source>
        <dbReference type="EMBL" id="EEC50115.1"/>
    </source>
</evidence>
<dbReference type="STRING" id="556484.B7FTN7"/>
<dbReference type="InterPro" id="IPR036034">
    <property type="entry name" value="PDZ_sf"/>
</dbReference>
<dbReference type="PANTHER" id="PTHR47661:SF2">
    <property type="entry name" value="PHOSPHOGLUCAN PHOSPHATASE LSF1, CHLOROPLASTIC"/>
    <property type="match status" value="1"/>
</dbReference>
<proteinExistence type="predicted"/>
<dbReference type="PaxDb" id="2850-Phatr44313"/>
<dbReference type="OrthoDB" id="439127at2759"/>
<dbReference type="SUPFAM" id="SSF50156">
    <property type="entry name" value="PDZ domain-like"/>
    <property type="match status" value="1"/>
</dbReference>
<dbReference type="Proteomes" id="UP000000759">
    <property type="component" value="Chromosome 4"/>
</dbReference>
<dbReference type="InParanoid" id="B7FTN7"/>
<feature type="domain" description="PDZ" evidence="1">
    <location>
        <begin position="75"/>
        <end position="137"/>
    </location>
</feature>